<evidence type="ECO:0000256" key="14">
    <source>
        <dbReference type="PIRSR" id="PIRSR004930-1"/>
    </source>
</evidence>
<dbReference type="GO" id="GO:0008033">
    <property type="term" value="P:tRNA processing"/>
    <property type="evidence" value="ECO:0007669"/>
    <property type="project" value="UniProtKB-KW"/>
</dbReference>
<keyword evidence="17" id="KW-1185">Reference proteome</keyword>
<dbReference type="AlphaFoldDB" id="A0A154VAF9"/>
<feature type="binding site" evidence="14">
    <location>
        <position position="144"/>
    </location>
    <ligand>
        <name>ATP</name>
        <dbReference type="ChEBI" id="CHEBI:30616"/>
    </ligand>
</feature>
<feature type="binding site" evidence="14">
    <location>
        <position position="35"/>
    </location>
    <ligand>
        <name>L-threonine</name>
        <dbReference type="ChEBI" id="CHEBI:57926"/>
    </ligand>
</feature>
<dbReference type="EC" id="2.7.7.87" evidence="3 13"/>
<evidence type="ECO:0000256" key="10">
    <source>
        <dbReference type="ARBA" id="ARBA00022840"/>
    </source>
</evidence>
<dbReference type="PIRSF" id="PIRSF004930">
    <property type="entry name" value="Tln_factor_SUA5"/>
    <property type="match status" value="1"/>
</dbReference>
<dbReference type="PANTHER" id="PTHR17490:SF16">
    <property type="entry name" value="THREONYLCARBAMOYL-AMP SYNTHASE"/>
    <property type="match status" value="1"/>
</dbReference>
<evidence type="ECO:0000256" key="9">
    <source>
        <dbReference type="ARBA" id="ARBA00022741"/>
    </source>
</evidence>
<keyword evidence="6 13" id="KW-0808">Transferase</keyword>
<feature type="binding site" evidence="14">
    <location>
        <position position="58"/>
    </location>
    <ligand>
        <name>ATP</name>
        <dbReference type="ChEBI" id="CHEBI:30616"/>
    </ligand>
</feature>
<comment type="caution">
    <text evidence="16">The sequence shown here is derived from an EMBL/GenBank/DDBJ whole genome shotgun (WGS) entry which is preliminary data.</text>
</comment>
<dbReference type="GO" id="GO:0000049">
    <property type="term" value="F:tRNA binding"/>
    <property type="evidence" value="ECO:0007669"/>
    <property type="project" value="TreeGrafter"/>
</dbReference>
<evidence type="ECO:0000313" key="17">
    <source>
        <dbReference type="Proteomes" id="UP000076400"/>
    </source>
</evidence>
<feature type="binding site" evidence="14">
    <location>
        <position position="118"/>
    </location>
    <ligand>
        <name>ATP</name>
        <dbReference type="ChEBI" id="CHEBI:30616"/>
    </ligand>
</feature>
<dbReference type="EMBL" id="LPXN01000171">
    <property type="protein sequence ID" value="KZC98345.1"/>
    <property type="molecule type" value="Genomic_DNA"/>
</dbReference>
<dbReference type="InterPro" id="IPR006070">
    <property type="entry name" value="Sua5-like_dom"/>
</dbReference>
<feature type="binding site" evidence="14">
    <location>
        <position position="142"/>
    </location>
    <ligand>
        <name>L-threonine</name>
        <dbReference type="ChEBI" id="CHEBI:57926"/>
    </ligand>
</feature>
<dbReference type="PANTHER" id="PTHR17490">
    <property type="entry name" value="SUA5"/>
    <property type="match status" value="1"/>
</dbReference>
<dbReference type="InterPro" id="IPR038385">
    <property type="entry name" value="Sua5/YwlC_C"/>
</dbReference>
<accession>A0A154VAF9</accession>
<dbReference type="NCBIfam" id="TIGR00057">
    <property type="entry name" value="L-threonylcarbamoyladenylate synthase"/>
    <property type="match status" value="1"/>
</dbReference>
<evidence type="ECO:0000256" key="5">
    <source>
        <dbReference type="ARBA" id="ARBA00022490"/>
    </source>
</evidence>
<feature type="binding site" evidence="14">
    <location>
        <position position="232"/>
    </location>
    <ligand>
        <name>ATP</name>
        <dbReference type="ChEBI" id="CHEBI:30616"/>
    </ligand>
</feature>
<dbReference type="RefSeq" id="WP_067560248.1">
    <property type="nucleotide sequence ID" value="NZ_LPXN01000171.1"/>
</dbReference>
<dbReference type="OrthoDB" id="9814580at2"/>
<feature type="binding site" evidence="14">
    <location>
        <position position="67"/>
    </location>
    <ligand>
        <name>L-threonine</name>
        <dbReference type="ChEBI" id="CHEBI:57926"/>
    </ligand>
</feature>
<dbReference type="GO" id="GO:0006450">
    <property type="term" value="P:regulation of translational fidelity"/>
    <property type="evidence" value="ECO:0007669"/>
    <property type="project" value="TreeGrafter"/>
</dbReference>
<feature type="binding site" evidence="14">
    <location>
        <position position="182"/>
    </location>
    <ligand>
        <name>L-threonine</name>
        <dbReference type="ChEBI" id="CHEBI:57926"/>
    </ligand>
</feature>
<dbReference type="PROSITE" id="PS51163">
    <property type="entry name" value="YRDC"/>
    <property type="match status" value="1"/>
</dbReference>
<feature type="binding site" evidence="14">
    <location>
        <position position="62"/>
    </location>
    <ligand>
        <name>ATP</name>
        <dbReference type="ChEBI" id="CHEBI:30616"/>
    </ligand>
</feature>
<evidence type="ECO:0000256" key="4">
    <source>
        <dbReference type="ARBA" id="ARBA00015492"/>
    </source>
</evidence>
<evidence type="ECO:0000256" key="6">
    <source>
        <dbReference type="ARBA" id="ARBA00022679"/>
    </source>
</evidence>
<keyword evidence="9 13" id="KW-0547">Nucleotide-binding</keyword>
<organism evidence="16 17">
    <name type="scientific">Oceanibaculum pacificum</name>
    <dbReference type="NCBI Taxonomy" id="580166"/>
    <lineage>
        <taxon>Bacteria</taxon>
        <taxon>Pseudomonadati</taxon>
        <taxon>Pseudomonadota</taxon>
        <taxon>Alphaproteobacteria</taxon>
        <taxon>Rhodospirillales</taxon>
        <taxon>Oceanibaculaceae</taxon>
        <taxon>Oceanibaculum</taxon>
    </lineage>
</organism>
<dbReference type="FunFam" id="3.90.870.10:FF:000009">
    <property type="entry name" value="Threonylcarbamoyl-AMP synthase, putative"/>
    <property type="match status" value="1"/>
</dbReference>
<comment type="subcellular location">
    <subcellularLocation>
        <location evidence="1 13">Cytoplasm</location>
    </subcellularLocation>
</comment>
<dbReference type="Proteomes" id="UP000076400">
    <property type="component" value="Unassembled WGS sequence"/>
</dbReference>
<evidence type="ECO:0000259" key="15">
    <source>
        <dbReference type="PROSITE" id="PS51163"/>
    </source>
</evidence>
<dbReference type="Pfam" id="PF03481">
    <property type="entry name" value="Sua5_C"/>
    <property type="match status" value="1"/>
</dbReference>
<evidence type="ECO:0000256" key="1">
    <source>
        <dbReference type="ARBA" id="ARBA00004496"/>
    </source>
</evidence>
<evidence type="ECO:0000256" key="11">
    <source>
        <dbReference type="ARBA" id="ARBA00029774"/>
    </source>
</evidence>
<dbReference type="InterPro" id="IPR017945">
    <property type="entry name" value="DHBP_synth_RibB-like_a/b_dom"/>
</dbReference>
<comment type="function">
    <text evidence="13">Required for the formation of a threonylcarbamoyl group on adenosine at position 37 (t(6)A37) in tRNAs that read codons beginning with adenine.</text>
</comment>
<evidence type="ECO:0000256" key="7">
    <source>
        <dbReference type="ARBA" id="ARBA00022694"/>
    </source>
</evidence>
<evidence type="ECO:0000256" key="3">
    <source>
        <dbReference type="ARBA" id="ARBA00012584"/>
    </source>
</evidence>
<reference evidence="16 17" key="1">
    <citation type="submission" date="2015-12" db="EMBL/GenBank/DDBJ databases">
        <title>Genome sequence of Oceanibaculum pacificum MCCC 1A02656.</title>
        <authorList>
            <person name="Lu L."/>
            <person name="Lai Q."/>
            <person name="Shao Z."/>
            <person name="Qian P."/>
        </authorList>
    </citation>
    <scope>NUCLEOTIDE SEQUENCE [LARGE SCALE GENOMIC DNA]</scope>
    <source>
        <strain evidence="16 17">MCCC 1A02656</strain>
    </source>
</reference>
<dbReference type="GO" id="GO:0005737">
    <property type="term" value="C:cytoplasm"/>
    <property type="evidence" value="ECO:0007669"/>
    <property type="project" value="UniProtKB-SubCell"/>
</dbReference>
<dbReference type="STRING" id="580166.AUP43_03980"/>
<dbReference type="InterPro" id="IPR005145">
    <property type="entry name" value="Sua5_C"/>
</dbReference>
<dbReference type="InterPro" id="IPR050156">
    <property type="entry name" value="TC-AMP_synthase_SUA5"/>
</dbReference>
<evidence type="ECO:0000256" key="12">
    <source>
        <dbReference type="ARBA" id="ARBA00048366"/>
    </source>
</evidence>
<keyword evidence="8 13" id="KW-0548">Nucleotidyltransferase</keyword>
<sequence length="320" mass="32358">MSNSASLPHPATDAAIAAAAAHLRAGRLVAFPTETVYGLGGDATDDKAVAAIFAAKGRPSFNPLISHLPDAASARALAVFTPIAEKLAAAFWPGPLTLVLKRRADCPVSHLACAGLETIALRVPAHPVAAKLLRAVGRPVVAPSANPSGRVSPTTARHVADGLGDRLALVLDGGPCAIGVESTVVDATGARAVLLRPGGVTLEVLEQAVGTVILPSEDPAAPTSPGQLASHYAPALPVRLNATHVAPGEALLAFGPALAGTAETLNLSPSGDLQEAAANLFALLRSLDKPGRTGIAVMPIPETGLGRAINDRLRRAAAPR</sequence>
<proteinExistence type="inferred from homology"/>
<keyword evidence="10 13" id="KW-0067">ATP-binding</keyword>
<dbReference type="Gene3D" id="3.90.870.10">
    <property type="entry name" value="DHBP synthase"/>
    <property type="match status" value="1"/>
</dbReference>
<dbReference type="Pfam" id="PF01300">
    <property type="entry name" value="Sua5_yciO_yrdC"/>
    <property type="match status" value="1"/>
</dbReference>
<feature type="binding site" evidence="14">
    <location>
        <position position="122"/>
    </location>
    <ligand>
        <name>L-threonine</name>
        <dbReference type="ChEBI" id="CHEBI:57926"/>
    </ligand>
</feature>
<keyword evidence="7 13" id="KW-0819">tRNA processing</keyword>
<feature type="binding site" evidence="14">
    <location>
        <position position="196"/>
    </location>
    <ligand>
        <name>ATP</name>
        <dbReference type="ChEBI" id="CHEBI:30616"/>
    </ligand>
</feature>
<name>A0A154VAF9_9PROT</name>
<dbReference type="InterPro" id="IPR010923">
    <property type="entry name" value="T(6)A37_SUA5"/>
</dbReference>
<protein>
    <recommendedName>
        <fullName evidence="4 13">Threonylcarbamoyl-AMP synthase</fullName>
        <shortName evidence="13">TC-AMP synthase</shortName>
        <ecNumber evidence="3 13">2.7.7.87</ecNumber>
    </recommendedName>
    <alternativeName>
        <fullName evidence="11 13">L-threonylcarbamoyladenylate synthase</fullName>
    </alternativeName>
</protein>
<evidence type="ECO:0000256" key="2">
    <source>
        <dbReference type="ARBA" id="ARBA00007663"/>
    </source>
</evidence>
<comment type="catalytic activity">
    <reaction evidence="12 13">
        <text>L-threonine + hydrogencarbonate + ATP = L-threonylcarbamoyladenylate + diphosphate + H2O</text>
        <dbReference type="Rhea" id="RHEA:36407"/>
        <dbReference type="ChEBI" id="CHEBI:15377"/>
        <dbReference type="ChEBI" id="CHEBI:17544"/>
        <dbReference type="ChEBI" id="CHEBI:30616"/>
        <dbReference type="ChEBI" id="CHEBI:33019"/>
        <dbReference type="ChEBI" id="CHEBI:57926"/>
        <dbReference type="ChEBI" id="CHEBI:73682"/>
        <dbReference type="EC" id="2.7.7.87"/>
    </reaction>
</comment>
<evidence type="ECO:0000256" key="13">
    <source>
        <dbReference type="PIRNR" id="PIRNR004930"/>
    </source>
</evidence>
<feature type="domain" description="YrdC-like" evidence="15">
    <location>
        <begin position="13"/>
        <end position="200"/>
    </location>
</feature>
<keyword evidence="5 13" id="KW-0963">Cytoplasm</keyword>
<dbReference type="Gene3D" id="3.40.50.11030">
    <property type="entry name" value="Threonylcarbamoyl-AMP synthase, C-terminal domain"/>
    <property type="match status" value="1"/>
</dbReference>
<evidence type="ECO:0000256" key="8">
    <source>
        <dbReference type="ARBA" id="ARBA00022695"/>
    </source>
</evidence>
<feature type="binding site" evidence="14">
    <location>
        <position position="152"/>
    </location>
    <ligand>
        <name>ATP</name>
        <dbReference type="ChEBI" id="CHEBI:30616"/>
    </ligand>
</feature>
<gene>
    <name evidence="16" type="ORF">AUP43_03980</name>
</gene>
<dbReference type="GO" id="GO:0005524">
    <property type="term" value="F:ATP binding"/>
    <property type="evidence" value="ECO:0007669"/>
    <property type="project" value="UniProtKB-UniRule"/>
</dbReference>
<dbReference type="SUPFAM" id="SSF55821">
    <property type="entry name" value="YrdC/RibB"/>
    <property type="match status" value="1"/>
</dbReference>
<evidence type="ECO:0000313" key="16">
    <source>
        <dbReference type="EMBL" id="KZC98345.1"/>
    </source>
</evidence>
<comment type="similarity">
    <text evidence="2 13">Belongs to the SUA5 family.</text>
</comment>
<dbReference type="GO" id="GO:0061710">
    <property type="term" value="F:L-threonylcarbamoyladenylate synthase"/>
    <property type="evidence" value="ECO:0007669"/>
    <property type="project" value="UniProtKB-EC"/>
</dbReference>
<dbReference type="GO" id="GO:0003725">
    <property type="term" value="F:double-stranded RNA binding"/>
    <property type="evidence" value="ECO:0007669"/>
    <property type="project" value="UniProtKB-UniRule"/>
</dbReference>